<dbReference type="EMBL" id="MU842865">
    <property type="protein sequence ID" value="KAK2029307.1"/>
    <property type="molecule type" value="Genomic_DNA"/>
</dbReference>
<dbReference type="AlphaFoldDB" id="A0AAD9M282"/>
<evidence type="ECO:0000313" key="3">
    <source>
        <dbReference type="Proteomes" id="UP001232148"/>
    </source>
</evidence>
<evidence type="ECO:0000256" key="1">
    <source>
        <dbReference type="SAM" id="Phobius"/>
    </source>
</evidence>
<accession>A0AAD9M282</accession>
<comment type="caution">
    <text evidence="2">The sequence shown here is derived from an EMBL/GenBank/DDBJ whole genome shotgun (WGS) entry which is preliminary data.</text>
</comment>
<evidence type="ECO:0000313" key="2">
    <source>
        <dbReference type="EMBL" id="KAK2029307.1"/>
    </source>
</evidence>
<reference evidence="2" key="1">
    <citation type="submission" date="2021-06" db="EMBL/GenBank/DDBJ databases">
        <title>Comparative genomics, transcriptomics and evolutionary studies reveal genomic signatures of adaptation to plant cell wall in hemibiotrophic fungi.</title>
        <authorList>
            <consortium name="DOE Joint Genome Institute"/>
            <person name="Baroncelli R."/>
            <person name="Diaz J.F."/>
            <person name="Benocci T."/>
            <person name="Peng M."/>
            <person name="Battaglia E."/>
            <person name="Haridas S."/>
            <person name="Andreopoulos W."/>
            <person name="Labutti K."/>
            <person name="Pangilinan J."/>
            <person name="Floch G.L."/>
            <person name="Makela M.R."/>
            <person name="Henrissat B."/>
            <person name="Grigoriev I.V."/>
            <person name="Crouch J.A."/>
            <person name="De Vries R.P."/>
            <person name="Sukno S.A."/>
            <person name="Thon M.R."/>
        </authorList>
    </citation>
    <scope>NUCLEOTIDE SEQUENCE</scope>
    <source>
        <strain evidence="2">MAFF235873</strain>
    </source>
</reference>
<keyword evidence="1" id="KW-1133">Transmembrane helix</keyword>
<feature type="transmembrane region" description="Helical" evidence="1">
    <location>
        <begin position="6"/>
        <end position="25"/>
    </location>
</feature>
<keyword evidence="1" id="KW-0812">Transmembrane</keyword>
<keyword evidence="3" id="KW-1185">Reference proteome</keyword>
<proteinExistence type="predicted"/>
<protein>
    <submittedName>
        <fullName evidence="2">Uncharacterized protein</fullName>
    </submittedName>
</protein>
<name>A0AAD9M282_9PEZI</name>
<dbReference type="Proteomes" id="UP001232148">
    <property type="component" value="Unassembled WGS sequence"/>
</dbReference>
<keyword evidence="1" id="KW-0472">Membrane</keyword>
<organism evidence="2 3">
    <name type="scientific">Colletotrichum zoysiae</name>
    <dbReference type="NCBI Taxonomy" id="1216348"/>
    <lineage>
        <taxon>Eukaryota</taxon>
        <taxon>Fungi</taxon>
        <taxon>Dikarya</taxon>
        <taxon>Ascomycota</taxon>
        <taxon>Pezizomycotina</taxon>
        <taxon>Sordariomycetes</taxon>
        <taxon>Hypocreomycetidae</taxon>
        <taxon>Glomerellales</taxon>
        <taxon>Glomerellaceae</taxon>
        <taxon>Colletotrichum</taxon>
        <taxon>Colletotrichum graminicola species complex</taxon>
    </lineage>
</organism>
<gene>
    <name evidence="2" type="ORF">LX32DRAFT_639153</name>
</gene>
<sequence length="61" mass="6458">MGGGGQLVSSFCFLFSSCYIAGLHLPGMINMQAHAPLVPVGRLIDVKMTGRARYAHCAHAP</sequence>